<reference evidence="1 2" key="1">
    <citation type="submission" date="2017-12" db="EMBL/GenBank/DDBJ databases">
        <title>Sequencing, de novo assembly and annotation of complete genome of a new Thraustochytrid species, strain FCC1311.</title>
        <authorList>
            <person name="Sedici K."/>
            <person name="Godart F."/>
            <person name="Aiese Cigliano R."/>
            <person name="Sanseverino W."/>
            <person name="Barakat M."/>
            <person name="Ortet P."/>
            <person name="Marechal E."/>
            <person name="Cagnac O."/>
            <person name="Amato A."/>
        </authorList>
    </citation>
    <scope>NUCLEOTIDE SEQUENCE [LARGE SCALE GENOMIC DNA]</scope>
</reference>
<organism evidence="1 2">
    <name type="scientific">Hondaea fermentalgiana</name>
    <dbReference type="NCBI Taxonomy" id="2315210"/>
    <lineage>
        <taxon>Eukaryota</taxon>
        <taxon>Sar</taxon>
        <taxon>Stramenopiles</taxon>
        <taxon>Bigyra</taxon>
        <taxon>Labyrinthulomycetes</taxon>
        <taxon>Thraustochytrida</taxon>
        <taxon>Thraustochytriidae</taxon>
        <taxon>Hondaea</taxon>
    </lineage>
</organism>
<keyword evidence="1" id="KW-0378">Hydrolase</keyword>
<dbReference type="SUPFAM" id="SSF53474">
    <property type="entry name" value="alpha/beta-Hydrolases"/>
    <property type="match status" value="1"/>
</dbReference>
<dbReference type="EMBL" id="BEYU01000139">
    <property type="protein sequence ID" value="GBG33031.1"/>
    <property type="molecule type" value="Genomic_DNA"/>
</dbReference>
<sequence length="220" mass="25516">MYERMRPAWEAAGCKGPIEYLMTQPSEACGQLDYTVYFNIPEIPERELEADVRKTIYAFFRSQVSGDRRKDFENMKVGMRTAKARKDNNRGVLHHCPPQLERDPLWSAQEMQEYIDAFTRTGFTPPLNWYRCTDANVAWDREEKVYERKVKVPCLMVTAEHDVVLSPETSRGMDALFENLERDHVVAGHWVQREAEADVNRILTAWISKRSDAAGPQSKI</sequence>
<evidence type="ECO:0000313" key="2">
    <source>
        <dbReference type="Proteomes" id="UP000241890"/>
    </source>
</evidence>
<dbReference type="Proteomes" id="UP000241890">
    <property type="component" value="Unassembled WGS sequence"/>
</dbReference>
<dbReference type="InParanoid" id="A0A2R5GX92"/>
<accession>A0A2R5GX92</accession>
<gene>
    <name evidence="1" type="ORF">FCC1311_092581</name>
</gene>
<name>A0A2R5GX92_9STRA</name>
<keyword evidence="2" id="KW-1185">Reference proteome</keyword>
<dbReference type="PANTHER" id="PTHR43329">
    <property type="entry name" value="EPOXIDE HYDROLASE"/>
    <property type="match status" value="1"/>
</dbReference>
<comment type="caution">
    <text evidence="1">The sequence shown here is derived from an EMBL/GenBank/DDBJ whole genome shotgun (WGS) entry which is preliminary data.</text>
</comment>
<dbReference type="OrthoDB" id="408373at2759"/>
<evidence type="ECO:0000313" key="1">
    <source>
        <dbReference type="EMBL" id="GBG33031.1"/>
    </source>
</evidence>
<dbReference type="InterPro" id="IPR029058">
    <property type="entry name" value="AB_hydrolase_fold"/>
</dbReference>
<dbReference type="Gene3D" id="3.40.50.1820">
    <property type="entry name" value="alpha/beta hydrolase"/>
    <property type="match status" value="1"/>
</dbReference>
<dbReference type="GO" id="GO:0016787">
    <property type="term" value="F:hydrolase activity"/>
    <property type="evidence" value="ECO:0007669"/>
    <property type="project" value="UniProtKB-KW"/>
</dbReference>
<proteinExistence type="predicted"/>
<protein>
    <submittedName>
        <fullName evidence="1">Bifunctional epoxide hydrolase 2</fullName>
    </submittedName>
</protein>
<dbReference type="AlphaFoldDB" id="A0A2R5GX92"/>